<dbReference type="AlphaFoldDB" id="A0A6C0ESC4"/>
<reference evidence="1" key="1">
    <citation type="journal article" date="2020" name="Nature">
        <title>Giant virus diversity and host interactions through global metagenomics.</title>
        <authorList>
            <person name="Schulz F."/>
            <person name="Roux S."/>
            <person name="Paez-Espino D."/>
            <person name="Jungbluth S."/>
            <person name="Walsh D.A."/>
            <person name="Denef V.J."/>
            <person name="McMahon K.D."/>
            <person name="Konstantinidis K.T."/>
            <person name="Eloe-Fadrosh E.A."/>
            <person name="Kyrpides N.C."/>
            <person name="Woyke T."/>
        </authorList>
    </citation>
    <scope>NUCLEOTIDE SEQUENCE</scope>
    <source>
        <strain evidence="1">GVMAG-M-3300009155-2</strain>
    </source>
</reference>
<name>A0A6C0ESC4_9ZZZZ</name>
<accession>A0A6C0ESC4</accession>
<protein>
    <submittedName>
        <fullName evidence="1">Uncharacterized protein</fullName>
    </submittedName>
</protein>
<dbReference type="EMBL" id="MN738916">
    <property type="protein sequence ID" value="QHT31180.1"/>
    <property type="molecule type" value="Genomic_DNA"/>
</dbReference>
<sequence length="92" mass="11214">MFNRVKFTIKSFLQNPRKRYDFAKNKKIYNEFKNKNIIKFNNPYSKTIIRKNHTYNHYNNNSNGNQPPKPNIPKYIFMSILLGSAYFMHYKK</sequence>
<evidence type="ECO:0000313" key="1">
    <source>
        <dbReference type="EMBL" id="QHT31180.1"/>
    </source>
</evidence>
<proteinExistence type="predicted"/>
<organism evidence="1">
    <name type="scientific">viral metagenome</name>
    <dbReference type="NCBI Taxonomy" id="1070528"/>
    <lineage>
        <taxon>unclassified sequences</taxon>
        <taxon>metagenomes</taxon>
        <taxon>organismal metagenomes</taxon>
    </lineage>
</organism>